<name>A0A146MA67_LYGHE</name>
<sequence>NNNSSGNINTCNPTLHKYHGQTTTTTTLLKVTFAMTVKCICTEAINALVINNNNKNSDNSNNDNSNNDKNNKNNDNSSRRGSVMKGVAHDMKNRVSHKCLLDVFMYTIHMQTICLQHHQITI</sequence>
<proteinExistence type="predicted"/>
<feature type="compositionally biased region" description="Low complexity" evidence="1">
    <location>
        <begin position="52"/>
        <end position="76"/>
    </location>
</feature>
<feature type="region of interest" description="Disordered" evidence="1">
    <location>
        <begin position="52"/>
        <end position="82"/>
    </location>
</feature>
<reference evidence="2" key="1">
    <citation type="journal article" date="2016" name="Gigascience">
        <title>De novo construction of an expanded transcriptome assembly for the western tarnished plant bug, Lygus hesperus.</title>
        <authorList>
            <person name="Tassone E.E."/>
            <person name="Geib S.M."/>
            <person name="Hall B."/>
            <person name="Fabrick J.A."/>
            <person name="Brent C.S."/>
            <person name="Hull J.J."/>
        </authorList>
    </citation>
    <scope>NUCLEOTIDE SEQUENCE</scope>
</reference>
<evidence type="ECO:0000313" key="2">
    <source>
        <dbReference type="EMBL" id="JAQ15666.1"/>
    </source>
</evidence>
<dbReference type="AlphaFoldDB" id="A0A146MA67"/>
<dbReference type="EMBL" id="GDHC01002963">
    <property type="protein sequence ID" value="JAQ15666.1"/>
    <property type="molecule type" value="Transcribed_RNA"/>
</dbReference>
<protein>
    <submittedName>
        <fullName evidence="2">Uncharacterized protein</fullName>
    </submittedName>
</protein>
<evidence type="ECO:0000256" key="1">
    <source>
        <dbReference type="SAM" id="MobiDB-lite"/>
    </source>
</evidence>
<organism evidence="2">
    <name type="scientific">Lygus hesperus</name>
    <name type="common">Western plant bug</name>
    <dbReference type="NCBI Taxonomy" id="30085"/>
    <lineage>
        <taxon>Eukaryota</taxon>
        <taxon>Metazoa</taxon>
        <taxon>Ecdysozoa</taxon>
        <taxon>Arthropoda</taxon>
        <taxon>Hexapoda</taxon>
        <taxon>Insecta</taxon>
        <taxon>Pterygota</taxon>
        <taxon>Neoptera</taxon>
        <taxon>Paraneoptera</taxon>
        <taxon>Hemiptera</taxon>
        <taxon>Heteroptera</taxon>
        <taxon>Panheteroptera</taxon>
        <taxon>Cimicomorpha</taxon>
        <taxon>Miridae</taxon>
        <taxon>Mirini</taxon>
        <taxon>Lygus</taxon>
    </lineage>
</organism>
<feature type="non-terminal residue" evidence="2">
    <location>
        <position position="1"/>
    </location>
</feature>
<gene>
    <name evidence="2" type="ORF">g.57987</name>
</gene>
<accession>A0A146MA67</accession>